<comment type="caution">
    <text evidence="2">The sequence shown here is derived from an EMBL/GenBank/DDBJ whole genome shotgun (WGS) entry which is preliminary data.</text>
</comment>
<dbReference type="SUPFAM" id="SSF50341">
    <property type="entry name" value="CheW-like"/>
    <property type="match status" value="1"/>
</dbReference>
<feature type="domain" description="CheW-like" evidence="1">
    <location>
        <begin position="26"/>
        <end position="167"/>
    </location>
</feature>
<protein>
    <submittedName>
        <fullName evidence="2">CheW protein</fullName>
    </submittedName>
</protein>
<dbReference type="EMBL" id="QKYU01000015">
    <property type="protein sequence ID" value="PZW43620.1"/>
    <property type="molecule type" value="Genomic_DNA"/>
</dbReference>
<dbReference type="Gene3D" id="2.40.50.180">
    <property type="entry name" value="CheA-289, Domain 4"/>
    <property type="match status" value="1"/>
</dbReference>
<dbReference type="Pfam" id="PF01584">
    <property type="entry name" value="CheW"/>
    <property type="match status" value="1"/>
</dbReference>
<name>A0A2W7K7T1_9PROT</name>
<reference evidence="2 3" key="1">
    <citation type="submission" date="2018-06" db="EMBL/GenBank/DDBJ databases">
        <title>Genomic Encyclopedia of Archaeal and Bacterial Type Strains, Phase II (KMG-II): from individual species to whole genera.</title>
        <authorList>
            <person name="Goeker M."/>
        </authorList>
    </citation>
    <scope>NUCLEOTIDE SEQUENCE [LARGE SCALE GENOMIC DNA]</scope>
    <source>
        <strain evidence="2 3">DSM 24525</strain>
    </source>
</reference>
<proteinExistence type="predicted"/>
<evidence type="ECO:0000313" key="3">
    <source>
        <dbReference type="Proteomes" id="UP000249688"/>
    </source>
</evidence>
<dbReference type="GO" id="GO:0007165">
    <property type="term" value="P:signal transduction"/>
    <property type="evidence" value="ECO:0007669"/>
    <property type="project" value="InterPro"/>
</dbReference>
<dbReference type="PANTHER" id="PTHR22617:SF23">
    <property type="entry name" value="CHEMOTAXIS PROTEIN CHEW"/>
    <property type="match status" value="1"/>
</dbReference>
<dbReference type="Proteomes" id="UP000249688">
    <property type="component" value="Unassembled WGS sequence"/>
</dbReference>
<dbReference type="AlphaFoldDB" id="A0A2W7K7T1"/>
<dbReference type="InterPro" id="IPR002545">
    <property type="entry name" value="CheW-lke_dom"/>
</dbReference>
<dbReference type="GO" id="GO:0005829">
    <property type="term" value="C:cytosol"/>
    <property type="evidence" value="ECO:0007669"/>
    <property type="project" value="TreeGrafter"/>
</dbReference>
<dbReference type="GO" id="GO:0006935">
    <property type="term" value="P:chemotaxis"/>
    <property type="evidence" value="ECO:0007669"/>
    <property type="project" value="InterPro"/>
</dbReference>
<evidence type="ECO:0000259" key="1">
    <source>
        <dbReference type="PROSITE" id="PS50851"/>
    </source>
</evidence>
<evidence type="ECO:0000313" key="2">
    <source>
        <dbReference type="EMBL" id="PZW43620.1"/>
    </source>
</evidence>
<dbReference type="Gene3D" id="2.30.30.40">
    <property type="entry name" value="SH3 Domains"/>
    <property type="match status" value="1"/>
</dbReference>
<dbReference type="PANTHER" id="PTHR22617">
    <property type="entry name" value="CHEMOTAXIS SENSOR HISTIDINE KINASE-RELATED"/>
    <property type="match status" value="1"/>
</dbReference>
<sequence>MQTNMQTGTQPGPPASRGAVPAEDAGIVFLTLTVAGKPCAVPALVVRDVLGPQTITRIPLAPPEVAGSLNLRGRIVTAIDLRRRLGLPPREAGAPAPMSVVVEHGGELYSLLSDAVGEVVPLHARDAAPNPPTLDPLWREVSKGVHRQDGRLLIVLDVERVLAFGPM</sequence>
<dbReference type="InterPro" id="IPR039315">
    <property type="entry name" value="CheW"/>
</dbReference>
<accession>A0A2W7K7T1</accession>
<dbReference type="InterPro" id="IPR036061">
    <property type="entry name" value="CheW-like_dom_sf"/>
</dbReference>
<dbReference type="OrthoDB" id="9794382at2"/>
<organism evidence="2 3">
    <name type="scientific">Humitalea rosea</name>
    <dbReference type="NCBI Taxonomy" id="990373"/>
    <lineage>
        <taxon>Bacteria</taxon>
        <taxon>Pseudomonadati</taxon>
        <taxon>Pseudomonadota</taxon>
        <taxon>Alphaproteobacteria</taxon>
        <taxon>Acetobacterales</taxon>
        <taxon>Roseomonadaceae</taxon>
        <taxon>Humitalea</taxon>
    </lineage>
</organism>
<gene>
    <name evidence="2" type="ORF">C8P66_11585</name>
</gene>
<dbReference type="SMART" id="SM00260">
    <property type="entry name" value="CheW"/>
    <property type="match status" value="1"/>
</dbReference>
<dbReference type="PROSITE" id="PS50851">
    <property type="entry name" value="CHEW"/>
    <property type="match status" value="1"/>
</dbReference>
<keyword evidence="3" id="KW-1185">Reference proteome</keyword>